<protein>
    <submittedName>
        <fullName evidence="2">Glycosyltransferase</fullName>
        <ecNumber evidence="2">2.4.-.-</ecNumber>
    </submittedName>
</protein>
<name>A0ABY8B8K3_9BURK</name>
<proteinExistence type="predicted"/>
<dbReference type="RefSeq" id="WP_277415018.1">
    <property type="nucleotide sequence ID" value="NZ_CP119083.1"/>
</dbReference>
<reference evidence="2 3" key="1">
    <citation type="submission" date="2023-02" db="EMBL/GenBank/DDBJ databases">
        <title>Gemone sequence of Telluria chitinolytica ACM 3522T.</title>
        <authorList>
            <person name="Frediansyah A."/>
            <person name="Miess H."/>
            <person name="Gross H."/>
        </authorList>
    </citation>
    <scope>NUCLEOTIDE SEQUENCE [LARGE SCALE GENOMIC DNA]</scope>
    <source>
        <strain evidence="2 3">ACM 3522</strain>
    </source>
</reference>
<dbReference type="Proteomes" id="UP001216510">
    <property type="component" value="Chromosome"/>
</dbReference>
<dbReference type="GO" id="GO:0016757">
    <property type="term" value="F:glycosyltransferase activity"/>
    <property type="evidence" value="ECO:0007669"/>
    <property type="project" value="UniProtKB-KW"/>
</dbReference>
<gene>
    <name evidence="2" type="ORF">PX653_23030</name>
</gene>
<keyword evidence="3" id="KW-1185">Reference proteome</keyword>
<dbReference type="Gene3D" id="3.90.550.10">
    <property type="entry name" value="Spore Coat Polysaccharide Biosynthesis Protein SpsA, Chain A"/>
    <property type="match status" value="1"/>
</dbReference>
<accession>A0ABY8B8K3</accession>
<dbReference type="PANTHER" id="PTHR22916:SF3">
    <property type="entry name" value="UDP-GLCNAC:BETAGAL BETA-1,3-N-ACETYLGLUCOSAMINYLTRANSFERASE-LIKE PROTEIN 1"/>
    <property type="match status" value="1"/>
</dbReference>
<dbReference type="EC" id="2.4.-.-" evidence="2"/>
<dbReference type="InterPro" id="IPR029044">
    <property type="entry name" value="Nucleotide-diphossugar_trans"/>
</dbReference>
<evidence type="ECO:0000313" key="2">
    <source>
        <dbReference type="EMBL" id="WEF32262.1"/>
    </source>
</evidence>
<evidence type="ECO:0000313" key="3">
    <source>
        <dbReference type="Proteomes" id="UP001216510"/>
    </source>
</evidence>
<dbReference type="EMBL" id="CP119083">
    <property type="protein sequence ID" value="WEF32262.1"/>
    <property type="molecule type" value="Genomic_DNA"/>
</dbReference>
<keyword evidence="2" id="KW-0808">Transferase</keyword>
<organism evidence="2 3">
    <name type="scientific">Pseudoduganella chitinolytica</name>
    <dbReference type="NCBI Taxonomy" id="34070"/>
    <lineage>
        <taxon>Bacteria</taxon>
        <taxon>Pseudomonadati</taxon>
        <taxon>Pseudomonadota</taxon>
        <taxon>Betaproteobacteria</taxon>
        <taxon>Burkholderiales</taxon>
        <taxon>Oxalobacteraceae</taxon>
        <taxon>Telluria group</taxon>
        <taxon>Pseudoduganella</taxon>
    </lineage>
</organism>
<feature type="domain" description="Glycosyltransferase 2-like" evidence="1">
    <location>
        <begin position="7"/>
        <end position="167"/>
    </location>
</feature>
<evidence type="ECO:0000259" key="1">
    <source>
        <dbReference type="Pfam" id="PF00535"/>
    </source>
</evidence>
<keyword evidence="2" id="KW-0328">Glycosyltransferase</keyword>
<dbReference type="Pfam" id="PF00535">
    <property type="entry name" value="Glycos_transf_2"/>
    <property type="match status" value="1"/>
</dbReference>
<dbReference type="PANTHER" id="PTHR22916">
    <property type="entry name" value="GLYCOSYLTRANSFERASE"/>
    <property type="match status" value="1"/>
</dbReference>
<sequence length="294" mass="33385">MSLPKVSIVIPSYKPAHFEQSLRSAIGQTYPNIEILVSDNCPTEEIRDTCARFPGVIYQRNSAIREQNVLASFYSGKGEYIKPLFDDDILHPFCVERMVAAARSQADVQLVFSASQVIDVDNQRTETRRPYEVSGSLSGRDLQRSMALGMRNFVGEFSTILFRRDTLWNIGWRDLFRIGDHDFTLGLADVAAFCNLARGGNAFYIDEELSYFRRDQRLQSNSNISANPNFGFCFSDYFDLLRVSYQGGEISAEELAGVQPAVLAAYHQLKDVFAQMEPARDRYLRDLDKLQAPR</sequence>
<dbReference type="SUPFAM" id="SSF53448">
    <property type="entry name" value="Nucleotide-diphospho-sugar transferases"/>
    <property type="match status" value="1"/>
</dbReference>
<dbReference type="InterPro" id="IPR001173">
    <property type="entry name" value="Glyco_trans_2-like"/>
</dbReference>